<keyword evidence="2" id="KW-1185">Reference proteome</keyword>
<dbReference type="GO" id="GO:0055070">
    <property type="term" value="P:copper ion homeostasis"/>
    <property type="evidence" value="ECO:0007669"/>
    <property type="project" value="InterPro"/>
</dbReference>
<dbReference type="InterPro" id="IPR021522">
    <property type="entry name" value="MctB"/>
</dbReference>
<reference evidence="1 2" key="1">
    <citation type="submission" date="2020-07" db="EMBL/GenBank/DDBJ databases">
        <title>Sequencing the genomes of 1000 actinobacteria strains.</title>
        <authorList>
            <person name="Klenk H.-P."/>
        </authorList>
    </citation>
    <scope>NUCLEOTIDE SEQUENCE [LARGE SCALE GENOMIC DNA]</scope>
    <source>
        <strain evidence="1 2">DSM 23987</strain>
    </source>
</reference>
<sequence length="313" mass="31605">MIDFRYHLVSIVSIFMALAVGIVLGAGPLKENIGNTLTSEVANLRADKAALRSELTAADKGTQARDEFTLASNRTLLAGRLKGTTVTLVVLPGADSNLVKTTQGTLATAGAVVGSTISVQDTWVDQDKAAFRATLGQQLASQVGVPIDQSGGDVVNAVLARSVLAKAGSTSTGAAAALEGLRTGELIRYTPDKVTASSVAVIVAGMVTGSDAAVREQRATGLSHLAGALDAAGAGAVLVTQSLAPGATNTTSVVSTSRADGDQSKLLSTVDDADIPMGQASLVFGVLEQEAGRSGQYGLAPDSSATFPPLATK</sequence>
<dbReference type="EMBL" id="JACCAB010000001">
    <property type="protein sequence ID" value="NYG08260.1"/>
    <property type="molecule type" value="Genomic_DNA"/>
</dbReference>
<proteinExistence type="predicted"/>
<dbReference type="Pfam" id="PF11382">
    <property type="entry name" value="MctB"/>
    <property type="match status" value="1"/>
</dbReference>
<name>A0A852WHC2_9MICO</name>
<comment type="caution">
    <text evidence="1">The sequence shown here is derived from an EMBL/GenBank/DDBJ whole genome shotgun (WGS) entry which is preliminary data.</text>
</comment>
<protein>
    <submittedName>
        <fullName evidence="1">Outer membrane murein-binding lipoprotein Lpp</fullName>
    </submittedName>
</protein>
<dbReference type="RefSeq" id="WP_179422555.1">
    <property type="nucleotide sequence ID" value="NZ_JACCAB010000001.1"/>
</dbReference>
<dbReference type="Proteomes" id="UP000573599">
    <property type="component" value="Unassembled WGS sequence"/>
</dbReference>
<evidence type="ECO:0000313" key="1">
    <source>
        <dbReference type="EMBL" id="NYG08260.1"/>
    </source>
</evidence>
<gene>
    <name evidence="1" type="ORF">BJ986_002747</name>
</gene>
<dbReference type="GO" id="GO:0016020">
    <property type="term" value="C:membrane"/>
    <property type="evidence" value="ECO:0007669"/>
    <property type="project" value="InterPro"/>
</dbReference>
<keyword evidence="1" id="KW-0449">Lipoprotein</keyword>
<organism evidence="1 2">
    <name type="scientific">Pedococcus badiiscoriae</name>
    <dbReference type="NCBI Taxonomy" id="642776"/>
    <lineage>
        <taxon>Bacteria</taxon>
        <taxon>Bacillati</taxon>
        <taxon>Actinomycetota</taxon>
        <taxon>Actinomycetes</taxon>
        <taxon>Micrococcales</taxon>
        <taxon>Intrasporangiaceae</taxon>
        <taxon>Pedococcus</taxon>
    </lineage>
</organism>
<evidence type="ECO:0000313" key="2">
    <source>
        <dbReference type="Proteomes" id="UP000573599"/>
    </source>
</evidence>
<dbReference type="AlphaFoldDB" id="A0A852WHC2"/>
<accession>A0A852WHC2</accession>